<evidence type="ECO:0000313" key="3">
    <source>
        <dbReference type="Proteomes" id="UP001500711"/>
    </source>
</evidence>
<feature type="compositionally biased region" description="Basic and acidic residues" evidence="1">
    <location>
        <begin position="125"/>
        <end position="149"/>
    </location>
</feature>
<keyword evidence="3" id="KW-1185">Reference proteome</keyword>
<evidence type="ECO:0008006" key="4">
    <source>
        <dbReference type="Google" id="ProtNLM"/>
    </source>
</evidence>
<accession>A0ABP7C7Z4</accession>
<organism evidence="2 3">
    <name type="scientific">Lentzea roselyniae</name>
    <dbReference type="NCBI Taxonomy" id="531940"/>
    <lineage>
        <taxon>Bacteria</taxon>
        <taxon>Bacillati</taxon>
        <taxon>Actinomycetota</taxon>
        <taxon>Actinomycetes</taxon>
        <taxon>Pseudonocardiales</taxon>
        <taxon>Pseudonocardiaceae</taxon>
        <taxon>Lentzea</taxon>
    </lineage>
</organism>
<dbReference type="Proteomes" id="UP001500711">
    <property type="component" value="Unassembled WGS sequence"/>
</dbReference>
<dbReference type="PROSITE" id="PS51257">
    <property type="entry name" value="PROKAR_LIPOPROTEIN"/>
    <property type="match status" value="1"/>
</dbReference>
<reference evidence="3" key="1">
    <citation type="journal article" date="2019" name="Int. J. Syst. Evol. Microbiol.">
        <title>The Global Catalogue of Microorganisms (GCM) 10K type strain sequencing project: providing services to taxonomists for standard genome sequencing and annotation.</title>
        <authorList>
            <consortium name="The Broad Institute Genomics Platform"/>
            <consortium name="The Broad Institute Genome Sequencing Center for Infectious Disease"/>
            <person name="Wu L."/>
            <person name="Ma J."/>
        </authorList>
    </citation>
    <scope>NUCLEOTIDE SEQUENCE [LARGE SCALE GENOMIC DNA]</scope>
    <source>
        <strain evidence="3">JCM 17494</strain>
    </source>
</reference>
<dbReference type="EMBL" id="BAABBE010000034">
    <property type="protein sequence ID" value="GAA3678546.1"/>
    <property type="molecule type" value="Genomic_DNA"/>
</dbReference>
<protein>
    <recommendedName>
        <fullName evidence="4">Lipoprotein</fullName>
    </recommendedName>
</protein>
<sequence length="149" mass="16603">MSAVVRLIGLVVLMVGLLTGCNVLAQYYEDVDNVGKKIVADWKELPEVSDAKYDYMHGVDSGQRLTLEVVIRAESVSDEVIDKLKDIATRDYWQSTAYDRDGVSLRFAAYSSDNPPTEDVTGPDRAIHRDRLGVPEKVGLEKYGPRPTK</sequence>
<evidence type="ECO:0000256" key="1">
    <source>
        <dbReference type="SAM" id="MobiDB-lite"/>
    </source>
</evidence>
<gene>
    <name evidence="2" type="ORF">GCM10022267_76650</name>
</gene>
<feature type="region of interest" description="Disordered" evidence="1">
    <location>
        <begin position="110"/>
        <end position="149"/>
    </location>
</feature>
<name>A0ABP7C7Z4_9PSEU</name>
<evidence type="ECO:0000313" key="2">
    <source>
        <dbReference type="EMBL" id="GAA3678546.1"/>
    </source>
</evidence>
<dbReference type="RefSeq" id="WP_346135645.1">
    <property type="nucleotide sequence ID" value="NZ_BAABBE010000034.1"/>
</dbReference>
<comment type="caution">
    <text evidence="2">The sequence shown here is derived from an EMBL/GenBank/DDBJ whole genome shotgun (WGS) entry which is preliminary data.</text>
</comment>
<proteinExistence type="predicted"/>